<name>A0A5C7EJ63_9PROT</name>
<proteinExistence type="predicted"/>
<dbReference type="Proteomes" id="UP000321201">
    <property type="component" value="Unassembled WGS sequence"/>
</dbReference>
<dbReference type="OrthoDB" id="6112254at2"/>
<dbReference type="InterPro" id="IPR025399">
    <property type="entry name" value="DUF4372"/>
</dbReference>
<evidence type="ECO:0000259" key="1">
    <source>
        <dbReference type="Pfam" id="PF14294"/>
    </source>
</evidence>
<protein>
    <submittedName>
        <fullName evidence="2">DUF4372 domain-containing protein</fullName>
    </submittedName>
</protein>
<feature type="domain" description="DUF4372" evidence="1">
    <location>
        <begin position="20"/>
        <end position="53"/>
    </location>
</feature>
<evidence type="ECO:0000313" key="3">
    <source>
        <dbReference type="Proteomes" id="UP000321201"/>
    </source>
</evidence>
<comment type="caution">
    <text evidence="2">The sequence shown here is derived from an EMBL/GenBank/DDBJ whole genome shotgun (WGS) entry which is preliminary data.</text>
</comment>
<keyword evidence="3" id="KW-1185">Reference proteome</keyword>
<accession>A0A5C7EJ63</accession>
<dbReference type="Pfam" id="PF14294">
    <property type="entry name" value="DUF4372"/>
    <property type="match status" value="1"/>
</dbReference>
<evidence type="ECO:0000313" key="2">
    <source>
        <dbReference type="EMBL" id="TXF10969.1"/>
    </source>
</evidence>
<sequence length="84" mass="9344">MTGCVILSPFGAKKRRVHVGKLAFAQLLDHLSWKAFGRIVERHGGNHRVRGYAYSVLFQERLSRALAAYSVQDRGGQNAGVPHQ</sequence>
<gene>
    <name evidence="2" type="ORF">FR698_12920</name>
</gene>
<dbReference type="RefSeq" id="WP_147800611.1">
    <property type="nucleotide sequence ID" value="NZ_VPFL01000019.1"/>
</dbReference>
<dbReference type="AlphaFoldDB" id="A0A5C7EJ63"/>
<reference evidence="2 3" key="1">
    <citation type="submission" date="2019-08" db="EMBL/GenBank/DDBJ databases">
        <title>Pelomicrobium methylotrophicum gen. nov., sp. nov. a moderately thermophilic, facultatively anaerobic, lithoautotrophic and methylotrophic bacterium isolated from a terrestrial mud volcano.</title>
        <authorList>
            <person name="Slobodkina G.B."/>
            <person name="Merkel A.Y."/>
            <person name="Slobodkin A.I."/>
        </authorList>
    </citation>
    <scope>NUCLEOTIDE SEQUENCE [LARGE SCALE GENOMIC DNA]</scope>
    <source>
        <strain evidence="2 3">SM250</strain>
    </source>
</reference>
<dbReference type="EMBL" id="VPFL01000019">
    <property type="protein sequence ID" value="TXF10969.1"/>
    <property type="molecule type" value="Genomic_DNA"/>
</dbReference>
<organism evidence="2 3">
    <name type="scientific">Pelomicrobium methylotrophicum</name>
    <dbReference type="NCBI Taxonomy" id="2602750"/>
    <lineage>
        <taxon>Bacteria</taxon>
        <taxon>Pseudomonadati</taxon>
        <taxon>Pseudomonadota</taxon>
        <taxon>Hydrogenophilia</taxon>
        <taxon>Hydrogenophilia incertae sedis</taxon>
        <taxon>Pelomicrobium</taxon>
    </lineage>
</organism>
<dbReference type="InParanoid" id="A0A5C7EJ63"/>